<organism evidence="1">
    <name type="scientific">Streptomyces sp. SID7499</name>
    <dbReference type="NCBI Taxonomy" id="2706086"/>
    <lineage>
        <taxon>Bacteria</taxon>
        <taxon>Bacillati</taxon>
        <taxon>Actinomycetota</taxon>
        <taxon>Actinomycetes</taxon>
        <taxon>Kitasatosporales</taxon>
        <taxon>Streptomycetaceae</taxon>
        <taxon>Streptomyces</taxon>
    </lineage>
</organism>
<protein>
    <submittedName>
        <fullName evidence="1">Adenine phosphoribosyltransferase</fullName>
    </submittedName>
</protein>
<proteinExistence type="predicted"/>
<gene>
    <name evidence="1" type="ORF">G3M58_75440</name>
</gene>
<comment type="caution">
    <text evidence="1">The sequence shown here is derived from an EMBL/GenBank/DDBJ whole genome shotgun (WGS) entry which is preliminary data.</text>
</comment>
<keyword evidence="1" id="KW-0808">Transferase</keyword>
<evidence type="ECO:0000313" key="1">
    <source>
        <dbReference type="EMBL" id="NEE19554.1"/>
    </source>
</evidence>
<dbReference type="EMBL" id="JAAGMN010008061">
    <property type="protein sequence ID" value="NEE19554.1"/>
    <property type="molecule type" value="Genomic_DNA"/>
</dbReference>
<dbReference type="GO" id="GO:0016757">
    <property type="term" value="F:glycosyltransferase activity"/>
    <property type="evidence" value="ECO:0007669"/>
    <property type="project" value="UniProtKB-KW"/>
</dbReference>
<sequence>MTSTTESIRELLLSRIRDVADYPKPGVMFKDIT</sequence>
<accession>A0A6G3XPG6</accession>
<keyword evidence="1" id="KW-0328">Glycosyltransferase</keyword>
<reference evidence="1" key="1">
    <citation type="submission" date="2020-01" db="EMBL/GenBank/DDBJ databases">
        <title>Insect and environment-associated Actinomycetes.</title>
        <authorList>
            <person name="Currrie C."/>
            <person name="Chevrette M."/>
            <person name="Carlson C."/>
            <person name="Stubbendieck R."/>
            <person name="Wendt-Pienkowski E."/>
        </authorList>
    </citation>
    <scope>NUCLEOTIDE SEQUENCE</scope>
    <source>
        <strain evidence="1">SID7499</strain>
    </source>
</reference>
<dbReference type="AlphaFoldDB" id="A0A6G3XPG6"/>
<name>A0A6G3XPG6_9ACTN</name>
<feature type="non-terminal residue" evidence="1">
    <location>
        <position position="33"/>
    </location>
</feature>